<gene>
    <name evidence="1" type="ORF">H0H81_008659</name>
</gene>
<organism evidence="1 2">
    <name type="scientific">Sphagnurus paluster</name>
    <dbReference type="NCBI Taxonomy" id="117069"/>
    <lineage>
        <taxon>Eukaryota</taxon>
        <taxon>Fungi</taxon>
        <taxon>Dikarya</taxon>
        <taxon>Basidiomycota</taxon>
        <taxon>Agaricomycotina</taxon>
        <taxon>Agaricomycetes</taxon>
        <taxon>Agaricomycetidae</taxon>
        <taxon>Agaricales</taxon>
        <taxon>Tricholomatineae</taxon>
        <taxon>Lyophyllaceae</taxon>
        <taxon>Sphagnurus</taxon>
    </lineage>
</organism>
<reference evidence="1" key="2">
    <citation type="submission" date="2021-10" db="EMBL/GenBank/DDBJ databases">
        <title>Phylogenomics reveals ancestral predisposition of the termite-cultivated fungus Termitomyces towards a domesticated lifestyle.</title>
        <authorList>
            <person name="Auxier B."/>
            <person name="Grum-Grzhimaylo A."/>
            <person name="Cardenas M.E."/>
            <person name="Lodge J.D."/>
            <person name="Laessoe T."/>
            <person name="Pedersen O."/>
            <person name="Smith M.E."/>
            <person name="Kuyper T.W."/>
            <person name="Franco-Molano E.A."/>
            <person name="Baroni T.J."/>
            <person name="Aanen D.K."/>
        </authorList>
    </citation>
    <scope>NUCLEOTIDE SEQUENCE</scope>
    <source>
        <strain evidence="1">D49</strain>
    </source>
</reference>
<dbReference type="InterPro" id="IPR045851">
    <property type="entry name" value="AMP-bd_C_sf"/>
</dbReference>
<dbReference type="SUPFAM" id="SSF56801">
    <property type="entry name" value="Acetyl-CoA synthetase-like"/>
    <property type="match status" value="1"/>
</dbReference>
<sequence>MLGMAIESFSPTGSKCAPEEPGELVCVKPFPCMPLGFWPLPGFASEPDVKAASVRYQQAYFAEFEGVWYLCFSGSVPEQTIVDALAVGQKVDGGADERVILFIKLPEGQMLSTGFEQKIKAEIRNRRSPRHVPTRIIQVTDVPYTLNGKRVEVLVKKIINGAPLSSVNPATLSNPECLAFYAEVGTALRLEVEQK</sequence>
<dbReference type="Gene3D" id="3.30.300.30">
    <property type="match status" value="1"/>
</dbReference>
<accession>A0A9P7GIT4</accession>
<comment type="caution">
    <text evidence="1">The sequence shown here is derived from an EMBL/GenBank/DDBJ whole genome shotgun (WGS) entry which is preliminary data.</text>
</comment>
<dbReference type="AlphaFoldDB" id="A0A9P7GIT4"/>
<dbReference type="PANTHER" id="PTHR42921">
    <property type="entry name" value="ACETOACETYL-COA SYNTHETASE"/>
    <property type="match status" value="1"/>
</dbReference>
<keyword evidence="2" id="KW-1185">Reference proteome</keyword>
<name>A0A9P7GIT4_9AGAR</name>
<reference evidence="1" key="1">
    <citation type="submission" date="2021-02" db="EMBL/GenBank/DDBJ databases">
        <authorList>
            <person name="Nieuwenhuis M."/>
            <person name="Van De Peppel L.J.J."/>
        </authorList>
    </citation>
    <scope>NUCLEOTIDE SEQUENCE</scope>
    <source>
        <strain evidence="1">D49</strain>
    </source>
</reference>
<evidence type="ECO:0000313" key="2">
    <source>
        <dbReference type="Proteomes" id="UP000717328"/>
    </source>
</evidence>
<protein>
    <recommendedName>
        <fullName evidence="3">Acetoacetyl-CoA synthetase</fullName>
    </recommendedName>
</protein>
<dbReference type="EMBL" id="JABCKI010000244">
    <property type="protein sequence ID" value="KAG5651429.1"/>
    <property type="molecule type" value="Genomic_DNA"/>
</dbReference>
<proteinExistence type="predicted"/>
<dbReference type="GO" id="GO:0030729">
    <property type="term" value="F:acetoacetate-CoA ligase activity"/>
    <property type="evidence" value="ECO:0007669"/>
    <property type="project" value="TreeGrafter"/>
</dbReference>
<dbReference type="PANTHER" id="PTHR42921:SF1">
    <property type="entry name" value="ACETOACETYL-COA SYNTHETASE"/>
    <property type="match status" value="1"/>
</dbReference>
<evidence type="ECO:0008006" key="3">
    <source>
        <dbReference type="Google" id="ProtNLM"/>
    </source>
</evidence>
<dbReference type="Proteomes" id="UP000717328">
    <property type="component" value="Unassembled WGS sequence"/>
</dbReference>
<evidence type="ECO:0000313" key="1">
    <source>
        <dbReference type="EMBL" id="KAG5651429.1"/>
    </source>
</evidence>
<dbReference type="OrthoDB" id="10253869at2759"/>